<dbReference type="PROSITE" id="PS00070">
    <property type="entry name" value="ALDEHYDE_DEHYDR_CYS"/>
    <property type="match status" value="1"/>
</dbReference>
<dbReference type="InterPro" id="IPR016162">
    <property type="entry name" value="Ald_DH_N"/>
</dbReference>
<evidence type="ECO:0000256" key="2">
    <source>
        <dbReference type="ARBA" id="ARBA00023002"/>
    </source>
</evidence>
<evidence type="ECO:0000313" key="5">
    <source>
        <dbReference type="EMBL" id="MDC0666276.1"/>
    </source>
</evidence>
<gene>
    <name evidence="5" type="ORF">POL58_00945</name>
</gene>
<dbReference type="SUPFAM" id="SSF53720">
    <property type="entry name" value="ALDH-like"/>
    <property type="match status" value="1"/>
</dbReference>
<evidence type="ECO:0000256" key="3">
    <source>
        <dbReference type="ARBA" id="ARBA00023027"/>
    </source>
</evidence>
<dbReference type="RefSeq" id="WP_271993765.1">
    <property type="nucleotide sequence ID" value="NZ_JAQNDN010000001.1"/>
</dbReference>
<evidence type="ECO:0000259" key="4">
    <source>
        <dbReference type="Pfam" id="PF00171"/>
    </source>
</evidence>
<dbReference type="NCBIfam" id="TIGR03216">
    <property type="entry name" value="OH_muco_semi_DH"/>
    <property type="match status" value="1"/>
</dbReference>
<comment type="similarity">
    <text evidence="1">Belongs to the aldehyde dehydrogenase family.</text>
</comment>
<dbReference type="GO" id="GO:0016491">
    <property type="term" value="F:oxidoreductase activity"/>
    <property type="evidence" value="ECO:0007669"/>
    <property type="project" value="UniProtKB-KW"/>
</dbReference>
<comment type="caution">
    <text evidence="5">The sequence shown here is derived from an EMBL/GenBank/DDBJ whole genome shotgun (WGS) entry which is preliminary data.</text>
</comment>
<dbReference type="InterPro" id="IPR016163">
    <property type="entry name" value="Ald_DH_C"/>
</dbReference>
<proteinExistence type="inferred from homology"/>
<dbReference type="InterPro" id="IPR016161">
    <property type="entry name" value="Ald_DH/histidinol_DH"/>
</dbReference>
<dbReference type="Gene3D" id="3.40.605.10">
    <property type="entry name" value="Aldehyde Dehydrogenase, Chain A, domain 1"/>
    <property type="match status" value="1"/>
</dbReference>
<reference evidence="5 6" key="1">
    <citation type="submission" date="2022-11" db="EMBL/GenBank/DDBJ databases">
        <title>Minimal conservation of predation-associated metabolite biosynthetic gene clusters underscores biosynthetic potential of Myxococcota including descriptions for ten novel species: Archangium lansinium sp. nov., Myxococcus landrumus sp. nov., Nannocystis bai.</title>
        <authorList>
            <person name="Ahearne A."/>
            <person name="Stevens C."/>
            <person name="Dowd S."/>
        </authorList>
    </citation>
    <scope>NUCLEOTIDE SEQUENCE [LARGE SCALE GENOMIC DNA]</scope>
    <source>
        <strain evidence="5 6">NCELM</strain>
    </source>
</reference>
<dbReference type="InterPro" id="IPR015590">
    <property type="entry name" value="Aldehyde_DH_dom"/>
</dbReference>
<dbReference type="PANTHER" id="PTHR43720:SF2">
    <property type="entry name" value="2-AMINOMUCONIC SEMIALDEHYDE DEHYDROGENASE"/>
    <property type="match status" value="1"/>
</dbReference>
<keyword evidence="6" id="KW-1185">Reference proteome</keyword>
<keyword evidence="2 5" id="KW-0560">Oxidoreductase</keyword>
<keyword evidence="3" id="KW-0520">NAD</keyword>
<dbReference type="EMBL" id="JAQNDN010000001">
    <property type="protein sequence ID" value="MDC0666276.1"/>
    <property type="molecule type" value="Genomic_DNA"/>
</dbReference>
<organism evidence="5 6">
    <name type="scientific">Nannocystis radixulma</name>
    <dbReference type="NCBI Taxonomy" id="2995305"/>
    <lineage>
        <taxon>Bacteria</taxon>
        <taxon>Pseudomonadati</taxon>
        <taxon>Myxococcota</taxon>
        <taxon>Polyangia</taxon>
        <taxon>Nannocystales</taxon>
        <taxon>Nannocystaceae</taxon>
        <taxon>Nannocystis</taxon>
    </lineage>
</organism>
<name>A0ABT5AZM2_9BACT</name>
<feature type="domain" description="Aldehyde dehydrogenase" evidence="4">
    <location>
        <begin position="16"/>
        <end position="480"/>
    </location>
</feature>
<accession>A0ABT5AZM2</accession>
<evidence type="ECO:0000256" key="1">
    <source>
        <dbReference type="ARBA" id="ARBA00009986"/>
    </source>
</evidence>
<dbReference type="InterPro" id="IPR016160">
    <property type="entry name" value="Ald_DH_CS_CYS"/>
</dbReference>
<dbReference type="PANTHER" id="PTHR43720">
    <property type="entry name" value="2-AMINOMUCONIC SEMIALDEHYDE DEHYDROGENASE"/>
    <property type="match status" value="1"/>
</dbReference>
<dbReference type="Proteomes" id="UP001217838">
    <property type="component" value="Unassembled WGS sequence"/>
</dbReference>
<dbReference type="InterPro" id="IPR017628">
    <property type="entry name" value="OHmuconic_semiald_DH"/>
</dbReference>
<dbReference type="EC" id="1.2.1.85" evidence="5"/>
<dbReference type="Gene3D" id="3.40.309.10">
    <property type="entry name" value="Aldehyde Dehydrogenase, Chain A, domain 2"/>
    <property type="match status" value="1"/>
</dbReference>
<protein>
    <submittedName>
        <fullName evidence="5">2-hydroxymuconic semialdehyde dehydrogenase</fullName>
        <ecNumber evidence="5">1.2.1.85</ecNumber>
    </submittedName>
</protein>
<dbReference type="Pfam" id="PF00171">
    <property type="entry name" value="Aldedh"/>
    <property type="match status" value="1"/>
</dbReference>
<evidence type="ECO:0000313" key="6">
    <source>
        <dbReference type="Proteomes" id="UP001217838"/>
    </source>
</evidence>
<sequence length="484" mass="51205">MRHFFSVIANEVVADGPTFEVHDPATGRVHALAHEATPAIVDRAVEAARAALRGPWGRMPATARLTLLRRIADAIDARFDDLVATEVHDTGMLAGFARRVAIPRGAESFRVFADLAQSLMNECFETPTPEGAGALNYTLRRPAGVVAAICPWNLPLLMLTWKVAPALAMGNTVVVKPSEETPGTATLLAELMAQAGLPPGVFNVVHGGGAGSTGAALASHPGVDAITFTGECATGRAIRAAAAPSLNALCCELGGKNPALVFADADLDAAVAGCARSTFANTGQVCLCTERIYVERPLFTRFVAALTRAARALKAGDPFAPDTTLGPVISADQRARVLEYYRQAQLDGAEVLTGGGIPELPEPWRGGSFIEPTLWTGLSTDSRCLQDEVFGPVAHIAPFDGEEEAIALANESRYGLAATVWSRDGARTMRVAASLEVGTVWCNGWLIRDLRAPFAGMKQSGVGREGGRHALEFFSRVRNVCIQL</sequence>
<dbReference type="CDD" id="cd07093">
    <property type="entry name" value="ALDH_F8_HMSADH"/>
    <property type="match status" value="1"/>
</dbReference>